<organism evidence="1">
    <name type="scientific">hydrothermal vent metagenome</name>
    <dbReference type="NCBI Taxonomy" id="652676"/>
    <lineage>
        <taxon>unclassified sequences</taxon>
        <taxon>metagenomes</taxon>
        <taxon>ecological metagenomes</taxon>
    </lineage>
</organism>
<protein>
    <recommendedName>
        <fullName evidence="2">Chemotaxis protein</fullName>
    </recommendedName>
</protein>
<feature type="non-terminal residue" evidence="1">
    <location>
        <position position="139"/>
    </location>
</feature>
<dbReference type="Gene3D" id="1.20.120.1530">
    <property type="match status" value="1"/>
</dbReference>
<reference evidence="1" key="1">
    <citation type="submission" date="2018-06" db="EMBL/GenBank/DDBJ databases">
        <authorList>
            <person name="Zhirakovskaya E."/>
        </authorList>
    </citation>
    <scope>NUCLEOTIDE SEQUENCE</scope>
</reference>
<proteinExistence type="predicted"/>
<sequence>MFELLKKNNDAQDTSSSFDELEHLRKEILIYKNCFNQISDVAQKVAKGDLRARIIHWDEFELQFETLSALNKAFDMADAFIRESGATLEHAAEGKFYRTFVERGMQGDFRRGANVTNSARNHMMKSEESRKQEMIALAD</sequence>
<dbReference type="AlphaFoldDB" id="A0A3B1AG95"/>
<accession>A0A3B1AG95</accession>
<name>A0A3B1AG95_9ZZZZ</name>
<evidence type="ECO:0008006" key="2">
    <source>
        <dbReference type="Google" id="ProtNLM"/>
    </source>
</evidence>
<evidence type="ECO:0000313" key="1">
    <source>
        <dbReference type="EMBL" id="VAX04886.1"/>
    </source>
</evidence>
<dbReference type="EMBL" id="UOFW01000115">
    <property type="protein sequence ID" value="VAX04886.1"/>
    <property type="molecule type" value="Genomic_DNA"/>
</dbReference>
<gene>
    <name evidence="1" type="ORF">MNBD_ALPHA03-1775</name>
</gene>